<dbReference type="Gene3D" id="3.40.50.720">
    <property type="entry name" value="NAD(P)-binding Rossmann-like Domain"/>
    <property type="match status" value="2"/>
</dbReference>
<dbReference type="GO" id="GO:0008168">
    <property type="term" value="F:methyltransferase activity"/>
    <property type="evidence" value="ECO:0007669"/>
    <property type="project" value="UniProtKB-KW"/>
</dbReference>
<accession>M2TLX9</accession>
<dbReference type="PROSITE" id="PS52019">
    <property type="entry name" value="PKS_MFAS_DH"/>
    <property type="match status" value="1"/>
</dbReference>
<dbReference type="InterPro" id="IPR049552">
    <property type="entry name" value="PKS_DH_N"/>
</dbReference>
<dbReference type="InterPro" id="IPR036736">
    <property type="entry name" value="ACP-like_sf"/>
</dbReference>
<dbReference type="PROSITE" id="PS00606">
    <property type="entry name" value="KS3_1"/>
    <property type="match status" value="1"/>
</dbReference>
<dbReference type="SMART" id="SM00829">
    <property type="entry name" value="PKS_ER"/>
    <property type="match status" value="1"/>
</dbReference>
<keyword evidence="2" id="KW-0597">Phosphoprotein</keyword>
<dbReference type="OrthoDB" id="329835at2759"/>
<dbReference type="SUPFAM" id="SSF55048">
    <property type="entry name" value="Probable ACP-binding domain of malonyl-CoA ACP transacylase"/>
    <property type="match status" value="1"/>
</dbReference>
<dbReference type="SMART" id="SM00823">
    <property type="entry name" value="PKS_PP"/>
    <property type="match status" value="1"/>
</dbReference>
<dbReference type="GO" id="GO:0006633">
    <property type="term" value="P:fatty acid biosynthetic process"/>
    <property type="evidence" value="ECO:0007669"/>
    <property type="project" value="InterPro"/>
</dbReference>
<dbReference type="SMART" id="SM00825">
    <property type="entry name" value="PKS_KS"/>
    <property type="match status" value="1"/>
</dbReference>
<dbReference type="CDD" id="cd05195">
    <property type="entry name" value="enoyl_red"/>
    <property type="match status" value="1"/>
</dbReference>
<dbReference type="eggNOG" id="KOG1202">
    <property type="taxonomic scope" value="Eukaryota"/>
</dbReference>
<dbReference type="Gene3D" id="3.40.47.10">
    <property type="match status" value="1"/>
</dbReference>
<dbReference type="Gene3D" id="3.90.180.10">
    <property type="entry name" value="Medium-chain alcohol dehydrogenases, catalytic domain"/>
    <property type="match status" value="1"/>
</dbReference>
<dbReference type="SUPFAM" id="SSF50129">
    <property type="entry name" value="GroES-like"/>
    <property type="match status" value="1"/>
</dbReference>
<keyword evidence="3" id="KW-0489">Methyltransferase</keyword>
<evidence type="ECO:0000256" key="3">
    <source>
        <dbReference type="ARBA" id="ARBA00022603"/>
    </source>
</evidence>
<dbReference type="Pfam" id="PF14765">
    <property type="entry name" value="PS-DH"/>
    <property type="match status" value="1"/>
</dbReference>
<dbReference type="SUPFAM" id="SSF51735">
    <property type="entry name" value="NAD(P)-binding Rossmann-fold domains"/>
    <property type="match status" value="2"/>
</dbReference>
<dbReference type="InterPro" id="IPR020841">
    <property type="entry name" value="PKS_Beta-ketoAc_synthase_dom"/>
</dbReference>
<dbReference type="PROSITE" id="PS52004">
    <property type="entry name" value="KS3_2"/>
    <property type="match status" value="1"/>
</dbReference>
<evidence type="ECO:0000256" key="8">
    <source>
        <dbReference type="PROSITE-ProRule" id="PRU01363"/>
    </source>
</evidence>
<dbReference type="InterPro" id="IPR020807">
    <property type="entry name" value="PKS_DH"/>
</dbReference>
<evidence type="ECO:0000313" key="12">
    <source>
        <dbReference type="EMBL" id="EMD87534.1"/>
    </source>
</evidence>
<dbReference type="InterPro" id="IPR014031">
    <property type="entry name" value="Ketoacyl_synth_C"/>
</dbReference>
<dbReference type="Pfam" id="PF16197">
    <property type="entry name" value="KAsynt_C_assoc"/>
    <property type="match status" value="1"/>
</dbReference>
<dbReference type="OMA" id="NYGPEFQ"/>
<dbReference type="Pfam" id="PF00109">
    <property type="entry name" value="ketoacyl-synt"/>
    <property type="match status" value="1"/>
</dbReference>
<feature type="region of interest" description="C-terminal hotdog fold" evidence="8">
    <location>
        <begin position="1152"/>
        <end position="1301"/>
    </location>
</feature>
<feature type="domain" description="Carrier" evidence="9">
    <location>
        <begin position="2526"/>
        <end position="2602"/>
    </location>
</feature>
<dbReference type="InterPro" id="IPR042104">
    <property type="entry name" value="PKS_dehydratase_sf"/>
</dbReference>
<evidence type="ECO:0000256" key="4">
    <source>
        <dbReference type="ARBA" id="ARBA00022679"/>
    </source>
</evidence>
<dbReference type="EMBL" id="KB445582">
    <property type="protein sequence ID" value="EMD87534.1"/>
    <property type="molecule type" value="Genomic_DNA"/>
</dbReference>
<evidence type="ECO:0000256" key="2">
    <source>
        <dbReference type="ARBA" id="ARBA00022553"/>
    </source>
</evidence>
<dbReference type="Pfam" id="PF00698">
    <property type="entry name" value="Acyl_transf_1"/>
    <property type="match status" value="1"/>
</dbReference>
<organism evidence="12 13">
    <name type="scientific">Cochliobolus heterostrophus (strain C5 / ATCC 48332 / race O)</name>
    <name type="common">Southern corn leaf blight fungus</name>
    <name type="synonym">Bipolaris maydis</name>
    <dbReference type="NCBI Taxonomy" id="701091"/>
    <lineage>
        <taxon>Eukaryota</taxon>
        <taxon>Fungi</taxon>
        <taxon>Dikarya</taxon>
        <taxon>Ascomycota</taxon>
        <taxon>Pezizomycotina</taxon>
        <taxon>Dothideomycetes</taxon>
        <taxon>Pleosporomycetidae</taxon>
        <taxon>Pleosporales</taxon>
        <taxon>Pleosporineae</taxon>
        <taxon>Pleosporaceae</taxon>
        <taxon>Bipolaris</taxon>
    </lineage>
</organism>
<feature type="domain" description="PKS/mFAS DH" evidence="11">
    <location>
        <begin position="1004"/>
        <end position="1301"/>
    </location>
</feature>
<evidence type="ECO:0000256" key="5">
    <source>
        <dbReference type="ARBA" id="ARBA00022857"/>
    </source>
</evidence>
<dbReference type="InterPro" id="IPR016036">
    <property type="entry name" value="Malonyl_transacylase_ACP-bd"/>
</dbReference>
<dbReference type="CDD" id="cd05274">
    <property type="entry name" value="KR_FAS_SDR_x"/>
    <property type="match status" value="1"/>
</dbReference>
<dbReference type="Gene3D" id="3.10.129.110">
    <property type="entry name" value="Polyketide synthase dehydratase"/>
    <property type="match status" value="1"/>
</dbReference>
<dbReference type="InterPro" id="IPR013968">
    <property type="entry name" value="PKS_KR"/>
</dbReference>
<dbReference type="PROSITE" id="PS00012">
    <property type="entry name" value="PHOSPHOPANTETHEINE"/>
    <property type="match status" value="1"/>
</dbReference>
<dbReference type="SUPFAM" id="SSF53335">
    <property type="entry name" value="S-adenosyl-L-methionine-dependent methyltransferases"/>
    <property type="match status" value="1"/>
</dbReference>
<dbReference type="InterPro" id="IPR029063">
    <property type="entry name" value="SAM-dependent_MTases_sf"/>
</dbReference>
<dbReference type="InterPro" id="IPR009081">
    <property type="entry name" value="PP-bd_ACP"/>
</dbReference>
<dbReference type="GO" id="GO:0004315">
    <property type="term" value="F:3-oxoacyl-[acyl-carrier-protein] synthase activity"/>
    <property type="evidence" value="ECO:0007669"/>
    <property type="project" value="InterPro"/>
</dbReference>
<dbReference type="SUPFAM" id="SSF53901">
    <property type="entry name" value="Thiolase-like"/>
    <property type="match status" value="1"/>
</dbReference>
<dbReference type="InterPro" id="IPR036291">
    <property type="entry name" value="NAD(P)-bd_dom_sf"/>
</dbReference>
<feature type="domain" description="Ketosynthase family 3 (KS3)" evidence="10">
    <location>
        <begin position="32"/>
        <end position="454"/>
    </location>
</feature>
<dbReference type="Gene3D" id="3.40.366.10">
    <property type="entry name" value="Malonyl-Coenzyme A Acyl Carrier Protein, domain 2"/>
    <property type="match status" value="1"/>
</dbReference>
<evidence type="ECO:0000259" key="10">
    <source>
        <dbReference type="PROSITE" id="PS52004"/>
    </source>
</evidence>
<dbReference type="Pfam" id="PF23297">
    <property type="entry name" value="ACP_SdgA_C"/>
    <property type="match status" value="1"/>
</dbReference>
<dbReference type="InterPro" id="IPR014030">
    <property type="entry name" value="Ketoacyl_synth_N"/>
</dbReference>
<dbReference type="Pfam" id="PF08240">
    <property type="entry name" value="ADH_N"/>
    <property type="match status" value="1"/>
</dbReference>
<dbReference type="Gene3D" id="1.10.1200.10">
    <property type="entry name" value="ACP-like"/>
    <property type="match status" value="1"/>
</dbReference>
<proteinExistence type="predicted"/>
<dbReference type="InterPro" id="IPR001227">
    <property type="entry name" value="Ac_transferase_dom_sf"/>
</dbReference>
<feature type="active site" description="Proton acceptor; for dehydratase activity" evidence="8">
    <location>
        <position position="1036"/>
    </location>
</feature>
<dbReference type="Pfam" id="PF08659">
    <property type="entry name" value="KR"/>
    <property type="match status" value="1"/>
</dbReference>
<dbReference type="InterPro" id="IPR011032">
    <property type="entry name" value="GroES-like_sf"/>
</dbReference>
<sequence length="2624" mass="287154">MAIITTLEESGSAENTASNTIIDTDDNCQSQVPPVAIVGLGMRLPGAIHTAEQLWKTIVQKRSTRCEIPASRFSVDGFHSPSAKPGSVAMRHGHFLDEFDDLHRLDTSLFSMGITEVNDIDPQQRMLLEVVYECMESSGQVNWQGSNIGCYVGVWGEDWLDLHAKDLFDSGTYRVSGSHDFAISNRISYEYNLKGPSYTIKAGCSSSLIALHEAVRAIRAGDCDGAIVAGTNLIFSPTMSMAMTEQGVLSPDASCKSFDANANGYARGEAINAIFLKGLSSALRDGDPIRAVVRATSSNSDGKTPGMSMPSSESHMTLIQHAYHEAGLNPKDTVFVEAHGTGTPVGDPLEAIAISRVFGGRKERPFYLGSVKPNLGHSEGASGISSVLKVVLALENRKIPPNINFSIPNPKIPFNEANMVVPCEVLPWPENQPLRASVNSFGIGGANAHCIIESIDQFFSDNAVQKRMSNPYLGITKTKRFDNRKLNNVSDGTRFTNGVHGAKALDVKEGHIDLPYKLASKFFIDDSNGLKSIKESELSDATGHGLHTPRKVLYTISAASPASLKAMVLEHQKYQQQNKKNQLDVSYTLCNRREHLSHRAYSVLSTISLEGESQPALEFSSPAKVANAKADVNMVFTGQGAQWAGMASELLQDYSIFRDTISNLGRVLSQLEHSPTWDLAEELRKPEATSRIGEAEFSQPLVCAVQLALVDLLRDWGLLPTAVVGHSSGEIAAAYAAGAITSAEAITIAYYRGYVNKYNKRSGGMAAVGLGAQHVIPYLADGVVVACDNSPQSITISGDKDVLQDVCKEIQEKEPDALVRLLKVPVAYHSHHMRDLGDSFESLLNGKLHSKVPVIPFFSSVKSKQLQEPGSLNAAYWRENLESPVLFTDAVRLLLETQSSSRGVFIEIGPHSALAGPLRQIFKAHGTGQQAYATALTRGKDSVESVLKLAGELFIQGVPINLSRISPVGNVVTDLPLYPWNHEKEFWAESRISKEWRFRKYPQHELLGSKTLESSKLQPEWRNVLKLEAVPWLRDHQVLNDVIFPCAGYLSMAVEAVRQATESTEVDGFTLRNVIVRSALVMTDSKPIELITTLRPVRLTNTLDSNWWEFSIMSHNGSNWMKHCDGQVRTNRDADKFKEATSQHLSTTNNEAYPRAVNDLYPQLHRLGLRYGPYFRGLEDVKCQPNGKRAMATLSKMATSESSYAIHPATIDHCLQLFFPASCDGVFYRAEKLCVPTVIGNLYLANGKATEVEGSQIEASSSSTSGGTISGNAKVFSKKNGAVLLQLEGGKFSPIESTEQNDSNSESIAAAQLTWKSHLDLADMESLIRPNQALVNDNHDLDLVEKLTLLSIFVVKERMESIPSPPHLEHISMFRNWIHNQAARLIEDHSKLQPEAQKIISLEPSARLSLLVELRQEIMKSGAASAAVLIGRIIDRCEDLLRGSIDGIEVLQADNGLTDYYNYVESRTDSVDFFVAAGHTRPTLRVLEIGAGTGGSTHVILEGLMSKNGVDRLYSTYAYTDISAGFFVNARERFKAYPALDFRVLDITKDPIEQGFEAASFDLIIAGNVLHATPSLGETLANVRKLLAPEGYLFLQELSPKMQMVNFIMGILPGWWLGAGEGRSIEPYLTPEKWDAVLKQPGFSGTDAAIYDAPSPYHINANIISRPARSSQVHNIIDDSDINEVGRDNNRPRVTLLYRPCDEDCERVVRLRSSIEEKGFRTILRSIERNQEIKSDDQELLVSLLDIRKPFLESISEANLTALQAIVSSLGSTPMLWIMPPAQRNVDRDGNPSFGLSLGLLRTLRNERSVAITTLEMDHMDDAGFAAATKLIGKLAHKRGQSCSGLKGTSGIDPDREFFFTKGALEVGRYHPVTLSQELALKSQKSGAVTLQIGRPGLLQSLKWVDLTAQKPAHNEIVVEPRCVGLNFRDVLLCMGIVEANNVNIGLEGSGIVTKVGSGVTGLQPGDRVFYLADKCFSTELTVLAERCAKIPSSLPFEQAATMPCVYATVIHSLLDMGGLKSGMSILIHSACGGIGIAALNICQNIPDLEVYVTVGSEVKIEYLMQNFGLKREQIFNSRDTTFLHDVQVATKGRGVDLVLNSLSGELLHASWQCVAPYGKMLEIGKRDFIGKARLEMDLFEANRSFIGIDLARFDATRCQGLLQRTVKMLTTGSIRPIEPIKIFDATEVEASFRYMQKGTHLGKVVVSIPEKGMGLPKTPQTPHVELSPSATYMLVGGLGGLGRAVATWMVERGARHLMFLSRSAGQSTNDQAFFQELQCQGCTAQAVQGDVTDIADVERAMASALPGKPIRGILQMSMVLRDKAFADMDLEDWQTTVKAKVEGTWNLHRAAPQDLDFFFATGSISGSFGMPGQANYAAGNTYLTAFTQHRQALGLPASVLHVGLMEDIGYLAQNPTRAEALRAAGGFFLRTRQLLEGINWALTPSAGKPDHLNHQLTIGLRCEKPLLDPANRVIWKKDSRMGLYHNHNASSGTGGGAEDNDTEALRLFMASADAGPSILDEQASVDFVTRVIGTRVYTFMLHPLEDMDLTASLTSLGVDSLVTIELRNWIKRSFGGLEFSTLEILDARTIEGLGRLTIDALKTRFGEAGVNQKGDAYLDMKAP</sequence>
<dbReference type="Pfam" id="PF08242">
    <property type="entry name" value="Methyltransf_12"/>
    <property type="match status" value="1"/>
</dbReference>
<dbReference type="InterPro" id="IPR013154">
    <property type="entry name" value="ADH-like_N"/>
</dbReference>
<feature type="region of interest" description="N-terminal hotdog fold" evidence="8">
    <location>
        <begin position="1004"/>
        <end position="1135"/>
    </location>
</feature>
<keyword evidence="4" id="KW-0808">Transferase</keyword>
<keyword evidence="5" id="KW-0521">NADP</keyword>
<dbReference type="Proteomes" id="UP000016936">
    <property type="component" value="Unassembled WGS sequence"/>
</dbReference>
<keyword evidence="13" id="KW-1185">Reference proteome</keyword>
<reference evidence="12 13" key="1">
    <citation type="journal article" date="2012" name="PLoS Pathog.">
        <title>Diverse lifestyles and strategies of plant pathogenesis encoded in the genomes of eighteen Dothideomycetes fungi.</title>
        <authorList>
            <person name="Ohm R.A."/>
            <person name="Feau N."/>
            <person name="Henrissat B."/>
            <person name="Schoch C.L."/>
            <person name="Horwitz B.A."/>
            <person name="Barry K.W."/>
            <person name="Condon B.J."/>
            <person name="Copeland A.C."/>
            <person name="Dhillon B."/>
            <person name="Glaser F."/>
            <person name="Hesse C.N."/>
            <person name="Kosti I."/>
            <person name="LaButti K."/>
            <person name="Lindquist E.A."/>
            <person name="Lucas S."/>
            <person name="Salamov A.A."/>
            <person name="Bradshaw R.E."/>
            <person name="Ciuffetti L."/>
            <person name="Hamelin R.C."/>
            <person name="Kema G.H.J."/>
            <person name="Lawrence C."/>
            <person name="Scott J.A."/>
            <person name="Spatafora J.W."/>
            <person name="Turgeon B.G."/>
            <person name="de Wit P.J.G.M."/>
            <person name="Zhong S."/>
            <person name="Goodwin S.B."/>
            <person name="Grigoriev I.V."/>
        </authorList>
    </citation>
    <scope>NUCLEOTIDE SEQUENCE [LARGE SCALE GENOMIC DNA]</scope>
    <source>
        <strain evidence="13">C5 / ATCC 48332 / race O</strain>
    </source>
</reference>
<dbReference type="GO" id="GO:0016491">
    <property type="term" value="F:oxidoreductase activity"/>
    <property type="evidence" value="ECO:0007669"/>
    <property type="project" value="InterPro"/>
</dbReference>
<dbReference type="InterPro" id="IPR049551">
    <property type="entry name" value="PKS_DH_C"/>
</dbReference>
<dbReference type="GO" id="GO:0004312">
    <property type="term" value="F:fatty acid synthase activity"/>
    <property type="evidence" value="ECO:0007669"/>
    <property type="project" value="TreeGrafter"/>
</dbReference>
<reference evidence="13" key="2">
    <citation type="journal article" date="2013" name="PLoS Genet.">
        <title>Comparative genome structure, secondary metabolite, and effector coding capacity across Cochliobolus pathogens.</title>
        <authorList>
            <person name="Condon B.J."/>
            <person name="Leng Y."/>
            <person name="Wu D."/>
            <person name="Bushley K.E."/>
            <person name="Ohm R.A."/>
            <person name="Otillar R."/>
            <person name="Martin J."/>
            <person name="Schackwitz W."/>
            <person name="Grimwood J."/>
            <person name="MohdZainudin N."/>
            <person name="Xue C."/>
            <person name="Wang R."/>
            <person name="Manning V.A."/>
            <person name="Dhillon B."/>
            <person name="Tu Z.J."/>
            <person name="Steffenson B.J."/>
            <person name="Salamov A."/>
            <person name="Sun H."/>
            <person name="Lowry S."/>
            <person name="LaButti K."/>
            <person name="Han J."/>
            <person name="Copeland A."/>
            <person name="Lindquist E."/>
            <person name="Barry K."/>
            <person name="Schmutz J."/>
            <person name="Baker S.E."/>
            <person name="Ciuffetti L.M."/>
            <person name="Grigoriev I.V."/>
            <person name="Zhong S."/>
            <person name="Turgeon B.G."/>
        </authorList>
    </citation>
    <scope>NUCLEOTIDE SEQUENCE [LARGE SCALE GENOMIC DNA]</scope>
    <source>
        <strain evidence="13">C5 / ATCC 48332 / race O</strain>
    </source>
</reference>
<evidence type="ECO:0000256" key="6">
    <source>
        <dbReference type="ARBA" id="ARBA00023268"/>
    </source>
</evidence>
<dbReference type="GO" id="GO:0031177">
    <property type="term" value="F:phosphopantetheine binding"/>
    <property type="evidence" value="ECO:0007669"/>
    <property type="project" value="InterPro"/>
</dbReference>
<dbReference type="InterPro" id="IPR049900">
    <property type="entry name" value="PKS_mFAS_DH"/>
</dbReference>
<dbReference type="InterPro" id="IPR057326">
    <property type="entry name" value="KR_dom"/>
</dbReference>
<dbReference type="SUPFAM" id="SSF52151">
    <property type="entry name" value="FabD/lysophospholipase-like"/>
    <property type="match status" value="1"/>
</dbReference>
<dbReference type="GO" id="GO:0032259">
    <property type="term" value="P:methylation"/>
    <property type="evidence" value="ECO:0007669"/>
    <property type="project" value="UniProtKB-KW"/>
</dbReference>
<dbReference type="InterPro" id="IPR020843">
    <property type="entry name" value="ER"/>
</dbReference>
<dbReference type="InterPro" id="IPR018201">
    <property type="entry name" value="Ketoacyl_synth_AS"/>
</dbReference>
<dbReference type="GO" id="GO:0044550">
    <property type="term" value="P:secondary metabolite biosynthetic process"/>
    <property type="evidence" value="ECO:0007669"/>
    <property type="project" value="TreeGrafter"/>
</dbReference>
<dbReference type="SMART" id="SM00826">
    <property type="entry name" value="PKS_DH"/>
    <property type="match status" value="1"/>
</dbReference>
<evidence type="ECO:0000256" key="7">
    <source>
        <dbReference type="ARBA" id="ARBA00023315"/>
    </source>
</evidence>
<evidence type="ECO:0000313" key="13">
    <source>
        <dbReference type="Proteomes" id="UP000016936"/>
    </source>
</evidence>
<feature type="active site" description="Proton donor; for dehydratase activity" evidence="8">
    <location>
        <position position="1212"/>
    </location>
</feature>
<evidence type="ECO:0000259" key="9">
    <source>
        <dbReference type="PROSITE" id="PS50075"/>
    </source>
</evidence>
<evidence type="ECO:0000256" key="1">
    <source>
        <dbReference type="ARBA" id="ARBA00022450"/>
    </source>
</evidence>
<dbReference type="SMART" id="SM00827">
    <property type="entry name" value="PKS_AT"/>
    <property type="match status" value="1"/>
</dbReference>
<dbReference type="InterPro" id="IPR016035">
    <property type="entry name" value="Acyl_Trfase/lysoPLipase"/>
</dbReference>
<dbReference type="Gene3D" id="3.40.50.150">
    <property type="entry name" value="Vaccinia Virus protein VP39"/>
    <property type="match status" value="1"/>
</dbReference>
<dbReference type="SMART" id="SM00822">
    <property type="entry name" value="PKS_KR"/>
    <property type="match status" value="1"/>
</dbReference>
<gene>
    <name evidence="12" type="ORF">COCHEDRAFT_1112706</name>
</gene>
<dbReference type="Pfam" id="PF13602">
    <property type="entry name" value="ADH_zinc_N_2"/>
    <property type="match status" value="1"/>
</dbReference>
<dbReference type="InterPro" id="IPR020806">
    <property type="entry name" value="PKS_PP-bd"/>
</dbReference>
<dbReference type="InterPro" id="IPR013217">
    <property type="entry name" value="Methyltransf_12"/>
</dbReference>
<dbReference type="CDD" id="cd00833">
    <property type="entry name" value="PKS"/>
    <property type="match status" value="1"/>
</dbReference>
<evidence type="ECO:0000259" key="11">
    <source>
        <dbReference type="PROSITE" id="PS52019"/>
    </source>
</evidence>
<dbReference type="HOGENOM" id="CLU_000022_31_1_1"/>
<dbReference type="PANTHER" id="PTHR43775:SF49">
    <property type="entry name" value="SYNTHASE, PUTATIVE (JCVI)-RELATED"/>
    <property type="match status" value="1"/>
</dbReference>
<dbReference type="InterPro" id="IPR050091">
    <property type="entry name" value="PKS_NRPS_Biosynth_Enz"/>
</dbReference>
<dbReference type="InterPro" id="IPR006162">
    <property type="entry name" value="Ppantetheine_attach_site"/>
</dbReference>
<dbReference type="Pfam" id="PF02801">
    <property type="entry name" value="Ketoacyl-synt_C"/>
    <property type="match status" value="1"/>
</dbReference>
<dbReference type="InterPro" id="IPR032821">
    <property type="entry name" value="PKS_assoc"/>
</dbReference>
<dbReference type="InterPro" id="IPR014043">
    <property type="entry name" value="Acyl_transferase_dom"/>
</dbReference>
<keyword evidence="1" id="KW-0596">Phosphopantetheine</keyword>
<protein>
    <submittedName>
        <fullName evidence="12">Uncharacterized protein</fullName>
    </submittedName>
</protein>
<dbReference type="InterPro" id="IPR016039">
    <property type="entry name" value="Thiolase-like"/>
</dbReference>
<dbReference type="SUPFAM" id="SSF47336">
    <property type="entry name" value="ACP-like"/>
    <property type="match status" value="1"/>
</dbReference>
<dbReference type="CDD" id="cd02440">
    <property type="entry name" value="AdoMet_MTases"/>
    <property type="match status" value="1"/>
</dbReference>
<dbReference type="PANTHER" id="PTHR43775">
    <property type="entry name" value="FATTY ACID SYNTHASE"/>
    <property type="match status" value="1"/>
</dbReference>
<dbReference type="Gene3D" id="3.30.70.3290">
    <property type="match status" value="1"/>
</dbReference>
<dbReference type="STRING" id="701091.M2TLX9"/>
<keyword evidence="7" id="KW-0012">Acyltransferase</keyword>
<dbReference type="PROSITE" id="PS50075">
    <property type="entry name" value="CARRIER"/>
    <property type="match status" value="1"/>
</dbReference>
<name>M2TLX9_COCH5</name>
<dbReference type="Pfam" id="PF22621">
    <property type="entry name" value="CurL-like_PKS_C"/>
    <property type="match status" value="1"/>
</dbReference>
<dbReference type="Pfam" id="PF21089">
    <property type="entry name" value="PKS_DH_N"/>
    <property type="match status" value="1"/>
</dbReference>
<keyword evidence="6" id="KW-0511">Multifunctional enzyme</keyword>